<sequence length="83" mass="9154">MGAGALAEDRWDHVEGTSTRSVESLIWARRRKPGESAFKAEPIQTFGQQSQEKVNLQTRGLIDLRPEGLIGPQCELHAIKANA</sequence>
<organism evidence="1 2">
    <name type="scientific">Marchantia polymorpha subsp. ruderalis</name>
    <dbReference type="NCBI Taxonomy" id="1480154"/>
    <lineage>
        <taxon>Eukaryota</taxon>
        <taxon>Viridiplantae</taxon>
        <taxon>Streptophyta</taxon>
        <taxon>Embryophyta</taxon>
        <taxon>Marchantiophyta</taxon>
        <taxon>Marchantiopsida</taxon>
        <taxon>Marchantiidae</taxon>
        <taxon>Marchantiales</taxon>
        <taxon>Marchantiaceae</taxon>
        <taxon>Marchantia</taxon>
    </lineage>
</organism>
<comment type="caution">
    <text evidence="1">The sequence shown here is derived from an EMBL/GenBank/DDBJ whole genome shotgun (WGS) entry which is preliminary data.</text>
</comment>
<dbReference type="EMBL" id="LVLJ01003524">
    <property type="protein sequence ID" value="OAE21166.1"/>
    <property type="molecule type" value="Genomic_DNA"/>
</dbReference>
<evidence type="ECO:0000313" key="1">
    <source>
        <dbReference type="EMBL" id="OAE21166.1"/>
    </source>
</evidence>
<keyword evidence="2" id="KW-1185">Reference proteome</keyword>
<gene>
    <name evidence="1" type="ORF">AXG93_872s1350</name>
</gene>
<reference evidence="1" key="1">
    <citation type="submission" date="2016-03" db="EMBL/GenBank/DDBJ databases">
        <title>Mechanisms controlling the formation of the plant cell surface in tip-growing cells are functionally conserved among land plants.</title>
        <authorList>
            <person name="Honkanen S."/>
            <person name="Jones V.A."/>
            <person name="Morieri G."/>
            <person name="Champion C."/>
            <person name="Hetherington A.J."/>
            <person name="Kelly S."/>
            <person name="Saint-Marcoux D."/>
            <person name="Proust H."/>
            <person name="Prescott H."/>
            <person name="Dolan L."/>
        </authorList>
    </citation>
    <scope>NUCLEOTIDE SEQUENCE [LARGE SCALE GENOMIC DNA]</scope>
    <source>
        <tissue evidence="1">Whole gametophyte</tissue>
    </source>
</reference>
<proteinExistence type="predicted"/>
<name>A0A176VN01_MARPO</name>
<dbReference type="Proteomes" id="UP000077202">
    <property type="component" value="Unassembled WGS sequence"/>
</dbReference>
<protein>
    <submittedName>
        <fullName evidence="1">Uncharacterized protein</fullName>
    </submittedName>
</protein>
<evidence type="ECO:0000313" key="2">
    <source>
        <dbReference type="Proteomes" id="UP000077202"/>
    </source>
</evidence>
<dbReference type="AlphaFoldDB" id="A0A176VN01"/>
<accession>A0A176VN01</accession>